<dbReference type="PANTHER" id="PTHR23506">
    <property type="entry name" value="GH10249P"/>
    <property type="match status" value="1"/>
</dbReference>
<gene>
    <name evidence="9" type="ORF">LSUE1_G010090</name>
</gene>
<feature type="domain" description="Major facilitator superfamily (MFS) profile" evidence="8">
    <location>
        <begin position="21"/>
        <end position="464"/>
    </location>
</feature>
<keyword evidence="4 7" id="KW-1133">Transmembrane helix</keyword>
<dbReference type="InterPro" id="IPR011701">
    <property type="entry name" value="MFS"/>
</dbReference>
<feature type="region of interest" description="Disordered" evidence="6">
    <location>
        <begin position="212"/>
        <end position="233"/>
    </location>
</feature>
<feature type="transmembrane region" description="Helical" evidence="7">
    <location>
        <begin position="441"/>
        <end position="460"/>
    </location>
</feature>
<feature type="transmembrane region" description="Helical" evidence="7">
    <location>
        <begin position="306"/>
        <end position="327"/>
    </location>
</feature>
<dbReference type="AlphaFoldDB" id="A0A8T9BYH6"/>
<dbReference type="SUPFAM" id="SSF103473">
    <property type="entry name" value="MFS general substrate transporter"/>
    <property type="match status" value="1"/>
</dbReference>
<keyword evidence="10" id="KW-1185">Reference proteome</keyword>
<evidence type="ECO:0000313" key="9">
    <source>
        <dbReference type="EMBL" id="TVY71266.1"/>
    </source>
</evidence>
<dbReference type="PANTHER" id="PTHR23506:SF37">
    <property type="entry name" value="MAJOR FACILITATOR SUPERFAMILY (MFS) PROFILE DOMAIN-CONTAINING PROTEIN"/>
    <property type="match status" value="1"/>
</dbReference>
<feature type="transmembrane region" description="Helical" evidence="7">
    <location>
        <begin position="407"/>
        <end position="429"/>
    </location>
</feature>
<evidence type="ECO:0000256" key="5">
    <source>
        <dbReference type="ARBA" id="ARBA00023136"/>
    </source>
</evidence>
<evidence type="ECO:0000256" key="4">
    <source>
        <dbReference type="ARBA" id="ARBA00022989"/>
    </source>
</evidence>
<feature type="transmembrane region" description="Helical" evidence="7">
    <location>
        <begin position="58"/>
        <end position="80"/>
    </location>
</feature>
<feature type="transmembrane region" description="Helical" evidence="7">
    <location>
        <begin position="364"/>
        <end position="386"/>
    </location>
</feature>
<feature type="transmembrane region" description="Helical" evidence="7">
    <location>
        <begin position="116"/>
        <end position="139"/>
    </location>
</feature>
<keyword evidence="5 7" id="KW-0472">Membrane</keyword>
<feature type="transmembrane region" description="Helical" evidence="7">
    <location>
        <begin position="260"/>
        <end position="286"/>
    </location>
</feature>
<accession>A0A8T9BYH6</accession>
<dbReference type="Proteomes" id="UP000469558">
    <property type="component" value="Unassembled WGS sequence"/>
</dbReference>
<feature type="transmembrane region" description="Helical" evidence="7">
    <location>
        <begin position="20"/>
        <end position="46"/>
    </location>
</feature>
<evidence type="ECO:0000256" key="1">
    <source>
        <dbReference type="ARBA" id="ARBA00004141"/>
    </source>
</evidence>
<comment type="caution">
    <text evidence="9">The sequence shown here is derived from an EMBL/GenBank/DDBJ whole genome shotgun (WGS) entry which is preliminary data.</text>
</comment>
<dbReference type="OrthoDB" id="5086884at2759"/>
<comment type="subcellular location">
    <subcellularLocation>
        <location evidence="1">Membrane</location>
        <topology evidence="1">Multi-pass membrane protein</topology>
    </subcellularLocation>
</comment>
<feature type="transmembrane region" description="Helical" evidence="7">
    <location>
        <begin position="334"/>
        <end position="352"/>
    </location>
</feature>
<dbReference type="CDD" id="cd17325">
    <property type="entry name" value="MFS_MdtG_SLC18_like"/>
    <property type="match status" value="1"/>
</dbReference>
<keyword evidence="3 7" id="KW-0812">Transmembrane</keyword>
<feature type="transmembrane region" description="Helical" evidence="7">
    <location>
        <begin position="92"/>
        <end position="110"/>
    </location>
</feature>
<feature type="transmembrane region" description="Helical" evidence="7">
    <location>
        <begin position="180"/>
        <end position="200"/>
    </location>
</feature>
<evidence type="ECO:0000313" key="10">
    <source>
        <dbReference type="Proteomes" id="UP000469558"/>
    </source>
</evidence>
<name>A0A8T9BYH6_9HELO</name>
<evidence type="ECO:0000256" key="7">
    <source>
        <dbReference type="SAM" id="Phobius"/>
    </source>
</evidence>
<proteinExistence type="predicted"/>
<evidence type="ECO:0000256" key="2">
    <source>
        <dbReference type="ARBA" id="ARBA00022448"/>
    </source>
</evidence>
<feature type="transmembrane region" description="Helical" evidence="7">
    <location>
        <begin position="151"/>
        <end position="174"/>
    </location>
</feature>
<dbReference type="PRINTS" id="PR01036">
    <property type="entry name" value="TCRTETB"/>
</dbReference>
<dbReference type="InterPro" id="IPR020846">
    <property type="entry name" value="MFS_dom"/>
</dbReference>
<dbReference type="GO" id="GO:0016020">
    <property type="term" value="C:membrane"/>
    <property type="evidence" value="ECO:0007669"/>
    <property type="project" value="UniProtKB-SubCell"/>
</dbReference>
<organism evidence="9 10">
    <name type="scientific">Lachnellula suecica</name>
    <dbReference type="NCBI Taxonomy" id="602035"/>
    <lineage>
        <taxon>Eukaryota</taxon>
        <taxon>Fungi</taxon>
        <taxon>Dikarya</taxon>
        <taxon>Ascomycota</taxon>
        <taxon>Pezizomycotina</taxon>
        <taxon>Leotiomycetes</taxon>
        <taxon>Helotiales</taxon>
        <taxon>Lachnaceae</taxon>
        <taxon>Lachnellula</taxon>
    </lineage>
</organism>
<dbReference type="PROSITE" id="PS50850">
    <property type="entry name" value="MFS"/>
    <property type="match status" value="1"/>
</dbReference>
<reference evidence="9 10" key="1">
    <citation type="submission" date="2018-05" db="EMBL/GenBank/DDBJ databases">
        <title>Genome sequencing and assembly of the regulated plant pathogen Lachnellula willkommii and related sister species for the development of diagnostic species identification markers.</title>
        <authorList>
            <person name="Giroux E."/>
            <person name="Bilodeau G."/>
        </authorList>
    </citation>
    <scope>NUCLEOTIDE SEQUENCE [LARGE SCALE GENOMIC DNA]</scope>
    <source>
        <strain evidence="9 10">CBS 268.59</strain>
    </source>
</reference>
<sequence>MASTPPSPPMGLKWRSSRSYILFTIGIAMFTDLFLYGIIVPTLPFILRDRLQTPHSQIQYLTSTLLSCFAISSVITSLPAGILADKLPSRQIPFLGGLLSLLGATILLYVGRTIAVLIVARVLQGVAGAVVWTVGLALIRDTVGTKNLGVTIGFIFSFVSVGELLAPVAGGILYDKAGNGAVFGLAFGLLVIDLITRIALIEKKTARKYGLEDEPVSSSEPSDEESVPSEDSPLLAKPYEEEEAWKIPKPQPNIILKFPILYALGSSRVLTAQLVGLMQATLIGMFDSTIPTESSDLFGFSSLQSGLLFIPLVVPYLIFGGILGKAIDKYGPRVVSTLGFAYFIIPLVLLRIPQPGGTAEVVKFSVFLGLSGLGLSFISAISLVEVSKVMEKYHEANKDLFGEDGPFAQMFAINSMVFSAGLALGPLIAGTLRESVGYGNMAAVMAGMCAIVSVLSWIYLGKVPKKI</sequence>
<evidence type="ECO:0000256" key="6">
    <source>
        <dbReference type="SAM" id="MobiDB-lite"/>
    </source>
</evidence>
<dbReference type="InterPro" id="IPR050930">
    <property type="entry name" value="MFS_Vesicular_Transporter"/>
</dbReference>
<dbReference type="Gene3D" id="1.20.1250.20">
    <property type="entry name" value="MFS general substrate transporter like domains"/>
    <property type="match status" value="2"/>
</dbReference>
<evidence type="ECO:0000259" key="8">
    <source>
        <dbReference type="PROSITE" id="PS50850"/>
    </source>
</evidence>
<dbReference type="EMBL" id="QGMK01001289">
    <property type="protein sequence ID" value="TVY71266.1"/>
    <property type="molecule type" value="Genomic_DNA"/>
</dbReference>
<dbReference type="InterPro" id="IPR036259">
    <property type="entry name" value="MFS_trans_sf"/>
</dbReference>
<keyword evidence="2" id="KW-0813">Transport</keyword>
<evidence type="ECO:0000256" key="3">
    <source>
        <dbReference type="ARBA" id="ARBA00022692"/>
    </source>
</evidence>
<protein>
    <submittedName>
        <fullName evidence="9">Putative MFS-type transporter</fullName>
    </submittedName>
</protein>
<dbReference type="Pfam" id="PF07690">
    <property type="entry name" value="MFS_1"/>
    <property type="match status" value="1"/>
</dbReference>
<dbReference type="GO" id="GO:0022857">
    <property type="term" value="F:transmembrane transporter activity"/>
    <property type="evidence" value="ECO:0007669"/>
    <property type="project" value="InterPro"/>
</dbReference>